<protein>
    <submittedName>
        <fullName evidence="2">Axoneme-associated protein gasp-180</fullName>
    </submittedName>
</protein>
<sequence>MLEGLIRRLISESRDRWERLEVSLEDIRKELGEWKLREERRKKEKEEIVGQLDKLEKKLEGRGEGKVEELDRGLEDLQRRLRKVEGKKGKLEDGGGDWMELSRRLKELEWGMEERGRIGRGIFWSGG</sequence>
<evidence type="ECO:0000313" key="3">
    <source>
        <dbReference type="Proteomes" id="UP000036403"/>
    </source>
</evidence>
<gene>
    <name evidence="2" type="ORF">RF55_13449</name>
</gene>
<evidence type="ECO:0000256" key="1">
    <source>
        <dbReference type="SAM" id="Coils"/>
    </source>
</evidence>
<keyword evidence="3" id="KW-1185">Reference proteome</keyword>
<feature type="coiled-coil region" evidence="1">
    <location>
        <begin position="38"/>
        <end position="94"/>
    </location>
</feature>
<organism evidence="2 3">
    <name type="scientific">Lasius niger</name>
    <name type="common">Black garden ant</name>
    <dbReference type="NCBI Taxonomy" id="67767"/>
    <lineage>
        <taxon>Eukaryota</taxon>
        <taxon>Metazoa</taxon>
        <taxon>Ecdysozoa</taxon>
        <taxon>Arthropoda</taxon>
        <taxon>Hexapoda</taxon>
        <taxon>Insecta</taxon>
        <taxon>Pterygota</taxon>
        <taxon>Neoptera</taxon>
        <taxon>Endopterygota</taxon>
        <taxon>Hymenoptera</taxon>
        <taxon>Apocrita</taxon>
        <taxon>Aculeata</taxon>
        <taxon>Formicoidea</taxon>
        <taxon>Formicidae</taxon>
        <taxon>Formicinae</taxon>
        <taxon>Lasius</taxon>
        <taxon>Lasius</taxon>
    </lineage>
</organism>
<accession>A0A0J7KAN9</accession>
<proteinExistence type="predicted"/>
<dbReference type="PaxDb" id="67767-A0A0J7KAN9"/>
<dbReference type="Proteomes" id="UP000036403">
    <property type="component" value="Unassembled WGS sequence"/>
</dbReference>
<reference evidence="2 3" key="1">
    <citation type="submission" date="2015-04" db="EMBL/GenBank/DDBJ databases">
        <title>Lasius niger genome sequencing.</title>
        <authorList>
            <person name="Konorov E.A."/>
            <person name="Nikitin M.A."/>
            <person name="Kirill M.V."/>
            <person name="Chang P."/>
        </authorList>
    </citation>
    <scope>NUCLEOTIDE SEQUENCE [LARGE SCALE GENOMIC DNA]</scope>
    <source>
        <tissue evidence="2">Whole</tissue>
    </source>
</reference>
<name>A0A0J7KAN9_LASNI</name>
<keyword evidence="1" id="KW-0175">Coiled coil</keyword>
<dbReference type="AlphaFoldDB" id="A0A0J7KAN9"/>
<dbReference type="EMBL" id="LBMM01010713">
    <property type="protein sequence ID" value="KMQ87301.1"/>
    <property type="molecule type" value="Genomic_DNA"/>
</dbReference>
<evidence type="ECO:0000313" key="2">
    <source>
        <dbReference type="EMBL" id="KMQ87301.1"/>
    </source>
</evidence>
<comment type="caution">
    <text evidence="2">The sequence shown here is derived from an EMBL/GenBank/DDBJ whole genome shotgun (WGS) entry which is preliminary data.</text>
</comment>